<evidence type="ECO:0000313" key="3">
    <source>
        <dbReference type="EMBL" id="MFD1913476.1"/>
    </source>
</evidence>
<dbReference type="EMBL" id="JBHUGH010000011">
    <property type="protein sequence ID" value="MFD1913476.1"/>
    <property type="molecule type" value="Genomic_DNA"/>
</dbReference>
<keyword evidence="1" id="KW-0732">Signal</keyword>
<keyword evidence="4" id="KW-1185">Reference proteome</keyword>
<proteinExistence type="predicted"/>
<dbReference type="Gene3D" id="2.40.128.520">
    <property type="match status" value="1"/>
</dbReference>
<name>A0ABW4S7H0_9RHOB</name>
<evidence type="ECO:0000256" key="1">
    <source>
        <dbReference type="SAM" id="SignalP"/>
    </source>
</evidence>
<sequence>MRKLILALALATAAAPALAADPVEGLWMTQPDNNGNYGHVQFMPCDSGICGVLLNAFDSTGVERPSEHVNTSIVWAMQPQGNGTYENGRIFVPDMGRALNSKMALRGDQLGVSGCILGFCREQTWTRLR</sequence>
<dbReference type="PANTHER" id="PTHR36919:SF2">
    <property type="entry name" value="BLL6627 PROTEIN"/>
    <property type="match status" value="1"/>
</dbReference>
<reference evidence="4" key="1">
    <citation type="journal article" date="2019" name="Int. J. Syst. Evol. Microbiol.">
        <title>The Global Catalogue of Microorganisms (GCM) 10K type strain sequencing project: providing services to taxonomists for standard genome sequencing and annotation.</title>
        <authorList>
            <consortium name="The Broad Institute Genomics Platform"/>
            <consortium name="The Broad Institute Genome Sequencing Center for Infectious Disease"/>
            <person name="Wu L."/>
            <person name="Ma J."/>
        </authorList>
    </citation>
    <scope>NUCLEOTIDE SEQUENCE [LARGE SCALE GENOMIC DNA]</scope>
    <source>
        <strain evidence="4">CGMCC 4.7242</strain>
    </source>
</reference>
<protein>
    <submittedName>
        <fullName evidence="3">DUF2147 domain-containing protein</fullName>
    </submittedName>
</protein>
<feature type="signal peptide" evidence="1">
    <location>
        <begin position="1"/>
        <end position="19"/>
    </location>
</feature>
<evidence type="ECO:0000259" key="2">
    <source>
        <dbReference type="Pfam" id="PF09917"/>
    </source>
</evidence>
<evidence type="ECO:0000313" key="4">
    <source>
        <dbReference type="Proteomes" id="UP001597353"/>
    </source>
</evidence>
<feature type="domain" description="DUF2147" evidence="2">
    <location>
        <begin position="25"/>
        <end position="127"/>
    </location>
</feature>
<feature type="chain" id="PRO_5045654876" evidence="1">
    <location>
        <begin position="20"/>
        <end position="129"/>
    </location>
</feature>
<accession>A0ABW4S7H0</accession>
<dbReference type="PANTHER" id="PTHR36919">
    <property type="entry name" value="BLR1215 PROTEIN"/>
    <property type="match status" value="1"/>
</dbReference>
<comment type="caution">
    <text evidence="3">The sequence shown here is derived from an EMBL/GenBank/DDBJ whole genome shotgun (WGS) entry which is preliminary data.</text>
</comment>
<dbReference type="RefSeq" id="WP_390263423.1">
    <property type="nucleotide sequence ID" value="NZ_JBHUGH010000011.1"/>
</dbReference>
<dbReference type="InterPro" id="IPR019223">
    <property type="entry name" value="DUF2147"/>
</dbReference>
<organism evidence="3 4">
    <name type="scientific">Halodurantibacterium flavum</name>
    <dbReference type="NCBI Taxonomy" id="1382802"/>
    <lineage>
        <taxon>Bacteria</taxon>
        <taxon>Pseudomonadati</taxon>
        <taxon>Pseudomonadota</taxon>
        <taxon>Alphaproteobacteria</taxon>
        <taxon>Rhodobacterales</taxon>
        <taxon>Paracoccaceae</taxon>
        <taxon>Halodurantibacterium</taxon>
    </lineage>
</organism>
<dbReference type="Proteomes" id="UP001597353">
    <property type="component" value="Unassembled WGS sequence"/>
</dbReference>
<gene>
    <name evidence="3" type="ORF">ACFSGJ_14775</name>
</gene>
<dbReference type="Pfam" id="PF09917">
    <property type="entry name" value="DUF2147"/>
    <property type="match status" value="1"/>
</dbReference>